<accession>A0A8F9TYL7</accession>
<dbReference type="AlphaFoldDB" id="A0A8F9TYL7"/>
<dbReference type="InterPro" id="IPR022062">
    <property type="entry name" value="DUF3618"/>
</dbReference>
<dbReference type="Proteomes" id="UP000825051">
    <property type="component" value="Chromosome"/>
</dbReference>
<dbReference type="RefSeq" id="WP_220164380.1">
    <property type="nucleotide sequence ID" value="NZ_CP080507.1"/>
</dbReference>
<reference evidence="2" key="1">
    <citation type="submission" date="2021-08" db="EMBL/GenBank/DDBJ databases">
        <title>Genome of a novel bacterium of the phylum Verrucomicrobia, Oleiharenicola sp. KSB-15.</title>
        <authorList>
            <person name="Chung J.-H."/>
            <person name="Ahn J.-H."/>
            <person name="Yoon Y."/>
            <person name="Kim D.-Y."/>
            <person name="An S.-H."/>
            <person name="Park I."/>
            <person name="Yeon J."/>
        </authorList>
    </citation>
    <scope>NUCLEOTIDE SEQUENCE</scope>
    <source>
        <strain evidence="2">KSB-15</strain>
    </source>
</reference>
<evidence type="ECO:0000256" key="1">
    <source>
        <dbReference type="SAM" id="MobiDB-lite"/>
    </source>
</evidence>
<sequence length="312" mass="32592">MNPSPDPSEPEAIRAEIAETRQRMDDTIDALTSRLHGRHLLDEAIGLFRSKNHSGESAMNQKIKDTANTAVNAVVSTVKENPIPALLIGGGLAWLVYNRLHHSSSSPRSDDDDSSPVPYSYFQEGTSGSADYSDFETDESGADAEGKLHAAAGALRAKASGAKDALYEGAAHLRDRATEIGSRVADRSRAIYGKARDGVVHTAEDHPLALGLGCLAAGVAIGLALPTPRRMKELAGPTADRLRTRAREAGRDVLERGKRVAAAASQAVKEEVHAKNDAAFSQPAVTESTAASGDHSVAGASSANAPGNSASA</sequence>
<dbReference type="Pfam" id="PF12277">
    <property type="entry name" value="DUF3618"/>
    <property type="match status" value="1"/>
</dbReference>
<keyword evidence="3" id="KW-1185">Reference proteome</keyword>
<dbReference type="EMBL" id="CP080507">
    <property type="protein sequence ID" value="QYM79922.1"/>
    <property type="molecule type" value="Genomic_DNA"/>
</dbReference>
<evidence type="ECO:0000313" key="3">
    <source>
        <dbReference type="Proteomes" id="UP000825051"/>
    </source>
</evidence>
<gene>
    <name evidence="2" type="ORF">K0B96_04705</name>
</gene>
<feature type="region of interest" description="Disordered" evidence="1">
    <location>
        <begin position="103"/>
        <end position="141"/>
    </location>
</feature>
<feature type="compositionally biased region" description="Low complexity" evidence="1">
    <location>
        <begin position="298"/>
        <end position="312"/>
    </location>
</feature>
<dbReference type="KEGG" id="ole:K0B96_04705"/>
<feature type="region of interest" description="Disordered" evidence="1">
    <location>
        <begin position="274"/>
        <end position="312"/>
    </location>
</feature>
<name>A0A8F9TYL7_9BACT</name>
<organism evidence="2 3">
    <name type="scientific">Horticoccus luteus</name>
    <dbReference type="NCBI Taxonomy" id="2862869"/>
    <lineage>
        <taxon>Bacteria</taxon>
        <taxon>Pseudomonadati</taxon>
        <taxon>Verrucomicrobiota</taxon>
        <taxon>Opitutia</taxon>
        <taxon>Opitutales</taxon>
        <taxon>Opitutaceae</taxon>
        <taxon>Horticoccus</taxon>
    </lineage>
</organism>
<evidence type="ECO:0000313" key="2">
    <source>
        <dbReference type="EMBL" id="QYM79922.1"/>
    </source>
</evidence>
<protein>
    <submittedName>
        <fullName evidence="2">DUF3618 domain-containing protein</fullName>
    </submittedName>
</protein>
<proteinExistence type="predicted"/>